<dbReference type="Proteomes" id="UP000010808">
    <property type="component" value="Chromosome"/>
</dbReference>
<evidence type="ECO:0000256" key="1">
    <source>
        <dbReference type="ARBA" id="ARBA00023002"/>
    </source>
</evidence>
<dbReference type="eggNOG" id="ENOG5034B2Q">
    <property type="taxonomic scope" value="Bacteria"/>
</dbReference>
<dbReference type="PATRIC" id="fig|1121451.3.peg.2350"/>
<sequence>MFTFPEWLQDYQIKDEEFAGAYEMISPQQRAWLKKTIAQVYAVNSPENPQKTWTVNTWRGGFETEVSGSPLDWVVMLIDKGSVSAVRILAALTPALACGVKNVLVAFTGDGEISPAVLTGFELAGQEDVVCVSSDRLSELLSYVAGSGFNGTVLDMRSVAERLPYSAQMRYWRGPKISIISVCKDENLPDMDVLAFAHPDVDFVCVEEESLEDAPGQAIVVPAELVGDVLSKFRIVLAHGQEGCWIWNDFDSSFFRQESVALAVAE</sequence>
<gene>
    <name evidence="2" type="ORF">DESAM_22130</name>
</gene>
<dbReference type="RefSeq" id="WP_015336997.1">
    <property type="nucleotide sequence ID" value="NC_020055.1"/>
</dbReference>
<dbReference type="STRING" id="1121451.DESAM_22130"/>
<dbReference type="AlphaFoldDB" id="L0RDW3"/>
<name>L0RDW3_9BACT</name>
<evidence type="ECO:0000313" key="2">
    <source>
        <dbReference type="EMBL" id="CCO24397.1"/>
    </source>
</evidence>
<protein>
    <submittedName>
        <fullName evidence="2">Uncharacterized protein</fullName>
    </submittedName>
</protein>
<keyword evidence="3" id="KW-1185">Reference proteome</keyword>
<dbReference type="GO" id="GO:0046872">
    <property type="term" value="F:metal ion binding"/>
    <property type="evidence" value="ECO:0007669"/>
    <property type="project" value="InterPro"/>
</dbReference>
<accession>L0RDW3</accession>
<dbReference type="Pfam" id="PF00815">
    <property type="entry name" value="Histidinol_dh"/>
    <property type="match status" value="1"/>
</dbReference>
<dbReference type="GO" id="GO:0051287">
    <property type="term" value="F:NAD binding"/>
    <property type="evidence" value="ECO:0007669"/>
    <property type="project" value="InterPro"/>
</dbReference>
<dbReference type="EMBL" id="FO203522">
    <property type="protein sequence ID" value="CCO24397.1"/>
    <property type="molecule type" value="Genomic_DNA"/>
</dbReference>
<dbReference type="HOGENOM" id="CLU_081799_0_0_7"/>
<proteinExistence type="predicted"/>
<organism evidence="2 3">
    <name type="scientific">Maridesulfovibrio hydrothermalis AM13 = DSM 14728</name>
    <dbReference type="NCBI Taxonomy" id="1121451"/>
    <lineage>
        <taxon>Bacteria</taxon>
        <taxon>Pseudomonadati</taxon>
        <taxon>Thermodesulfobacteriota</taxon>
        <taxon>Desulfovibrionia</taxon>
        <taxon>Desulfovibrionales</taxon>
        <taxon>Desulfovibrionaceae</taxon>
        <taxon>Maridesulfovibrio</taxon>
    </lineage>
</organism>
<evidence type="ECO:0000313" key="3">
    <source>
        <dbReference type="Proteomes" id="UP000010808"/>
    </source>
</evidence>
<reference evidence="2 3" key="1">
    <citation type="submission" date="2012-10" db="EMBL/GenBank/DDBJ databases">
        <authorList>
            <person name="Genoscope - CEA"/>
        </authorList>
    </citation>
    <scope>NUCLEOTIDE SEQUENCE [LARGE SCALE GENOMIC DNA]</scope>
    <source>
        <strain evidence="3">AM13 / DSM 14728</strain>
    </source>
</reference>
<keyword evidence="1" id="KW-0560">Oxidoreductase</keyword>
<dbReference type="KEGG" id="dhy:DESAM_22130"/>
<dbReference type="InterPro" id="IPR012131">
    <property type="entry name" value="Hstdl_DH"/>
</dbReference>
<dbReference type="Gene3D" id="3.40.50.1980">
    <property type="entry name" value="Nitrogenase molybdenum iron protein domain"/>
    <property type="match status" value="1"/>
</dbReference>
<dbReference type="OrthoDB" id="5455089at2"/>
<dbReference type="GO" id="GO:0016616">
    <property type="term" value="F:oxidoreductase activity, acting on the CH-OH group of donors, NAD or NADP as acceptor"/>
    <property type="evidence" value="ECO:0007669"/>
    <property type="project" value="InterPro"/>
</dbReference>